<dbReference type="Gene3D" id="3.40.50.2300">
    <property type="match status" value="1"/>
</dbReference>
<sequence>MEPVVSRRTFRPLTGDVMEPNVDPLFARKILVAEDDYFAAFDLADFLERAGADVIGPVSNVVDAIDLVRKSVQLDWAILDVTLQDGRCFSLANALQLKGKPFLFVTGYDRGELEARYPGVPVLEKPIDYMALLATLTGFER</sequence>
<evidence type="ECO:0000313" key="4">
    <source>
        <dbReference type="Proteomes" id="UP000305673"/>
    </source>
</evidence>
<evidence type="ECO:0000313" key="3">
    <source>
        <dbReference type="EMBL" id="QKK20464.1"/>
    </source>
</evidence>
<dbReference type="SMART" id="SM00448">
    <property type="entry name" value="REC"/>
    <property type="match status" value="1"/>
</dbReference>
<reference evidence="3 4" key="1">
    <citation type="submission" date="2020-05" db="EMBL/GenBank/DDBJ databases">
        <title>Genome sequences of pea root nodulating Rhizobium spp.</title>
        <authorList>
            <person name="Rahi P."/>
        </authorList>
    </citation>
    <scope>NUCLEOTIDE SEQUENCE [LARGE SCALE GENOMIC DNA]</scope>
    <source>
        <strain evidence="4">JKLM 12A2</strain>
        <plasmid evidence="3 4">pPR12A201</plasmid>
    </source>
</reference>
<name>A0ABX6PPC1_9HYPH</name>
<dbReference type="EMBL" id="CP054022">
    <property type="protein sequence ID" value="QKK20464.1"/>
    <property type="molecule type" value="Genomic_DNA"/>
</dbReference>
<accession>A0ABX6PPC1</accession>
<dbReference type="SUPFAM" id="SSF52172">
    <property type="entry name" value="CheY-like"/>
    <property type="match status" value="1"/>
</dbReference>
<organism evidence="3 4">
    <name type="scientific">Rhizobium indicum</name>
    <dbReference type="NCBI Taxonomy" id="2583231"/>
    <lineage>
        <taxon>Bacteria</taxon>
        <taxon>Pseudomonadati</taxon>
        <taxon>Pseudomonadota</taxon>
        <taxon>Alphaproteobacteria</taxon>
        <taxon>Hyphomicrobiales</taxon>
        <taxon>Rhizobiaceae</taxon>
        <taxon>Rhizobium/Agrobacterium group</taxon>
        <taxon>Rhizobium</taxon>
    </lineage>
</organism>
<gene>
    <name evidence="3" type="ORF">FFM53_029215</name>
</gene>
<dbReference type="Proteomes" id="UP000305673">
    <property type="component" value="Plasmid pPR12A201"/>
</dbReference>
<keyword evidence="4" id="KW-1185">Reference proteome</keyword>
<feature type="domain" description="Response regulatory" evidence="2">
    <location>
        <begin position="29"/>
        <end position="140"/>
    </location>
</feature>
<dbReference type="InterPro" id="IPR011006">
    <property type="entry name" value="CheY-like_superfamily"/>
</dbReference>
<dbReference type="RefSeq" id="WP_138391199.1">
    <property type="nucleotide sequence ID" value="NZ_CP054022.1"/>
</dbReference>
<geneLocation type="plasmid" evidence="3 4">
    <name>pPR12A201</name>
</geneLocation>
<evidence type="ECO:0000259" key="2">
    <source>
        <dbReference type="PROSITE" id="PS50110"/>
    </source>
</evidence>
<proteinExistence type="predicted"/>
<dbReference type="PROSITE" id="PS50110">
    <property type="entry name" value="RESPONSE_REGULATORY"/>
    <property type="match status" value="1"/>
</dbReference>
<dbReference type="InterPro" id="IPR001789">
    <property type="entry name" value="Sig_transdc_resp-reg_receiver"/>
</dbReference>
<evidence type="ECO:0000256" key="1">
    <source>
        <dbReference type="PROSITE-ProRule" id="PRU00169"/>
    </source>
</evidence>
<keyword evidence="3" id="KW-0614">Plasmid</keyword>
<protein>
    <submittedName>
        <fullName evidence="3">Response regulator</fullName>
    </submittedName>
</protein>
<keyword evidence="1" id="KW-0597">Phosphoprotein</keyword>
<feature type="modified residue" description="4-aspartylphosphate" evidence="1">
    <location>
        <position position="80"/>
    </location>
</feature>